<dbReference type="EMBL" id="CP032125">
    <property type="protein sequence ID" value="AXX96498.1"/>
    <property type="molecule type" value="Genomic_DNA"/>
</dbReference>
<dbReference type="AlphaFoldDB" id="A0A347UCC0"/>
<dbReference type="PANTHER" id="PTHR36529">
    <property type="entry name" value="SLL1095 PROTEIN"/>
    <property type="match status" value="1"/>
</dbReference>
<dbReference type="KEGG" id="pamo:BAR1_00235"/>
<evidence type="ECO:0000313" key="2">
    <source>
        <dbReference type="Proteomes" id="UP000261704"/>
    </source>
</evidence>
<evidence type="ECO:0000313" key="1">
    <source>
        <dbReference type="EMBL" id="AXX96498.1"/>
    </source>
</evidence>
<name>A0A347UCC0_9RHOB</name>
<dbReference type="InterPro" id="IPR029044">
    <property type="entry name" value="Nucleotide-diphossugar_trans"/>
</dbReference>
<dbReference type="Proteomes" id="UP000261704">
    <property type="component" value="Chromosome"/>
</dbReference>
<dbReference type="PANTHER" id="PTHR36529:SF1">
    <property type="entry name" value="GLYCOSYLTRANSFERASE"/>
    <property type="match status" value="1"/>
</dbReference>
<organism evidence="1 2">
    <name type="scientific">Profundibacter amoris</name>
    <dbReference type="NCBI Taxonomy" id="2171755"/>
    <lineage>
        <taxon>Bacteria</taxon>
        <taxon>Pseudomonadati</taxon>
        <taxon>Pseudomonadota</taxon>
        <taxon>Alphaproteobacteria</taxon>
        <taxon>Rhodobacterales</taxon>
        <taxon>Paracoccaceae</taxon>
        <taxon>Profundibacter</taxon>
    </lineage>
</organism>
<keyword evidence="1" id="KW-0808">Transferase</keyword>
<keyword evidence="2" id="KW-1185">Reference proteome</keyword>
<protein>
    <submittedName>
        <fullName evidence="1">Glycosyltransferase</fullName>
    </submittedName>
</protein>
<reference evidence="1 2" key="1">
    <citation type="submission" date="2018-09" db="EMBL/GenBank/DDBJ databases">
        <title>Profundibacter amoris BAR1 gen. nov., sp. nov., a new member of the Roseobacter clade isolated at Lokis Castle Vent Field on the Arctic Mid-Oceanic Ridge.</title>
        <authorList>
            <person name="Le Moine Bauer S."/>
            <person name="Sjoeberg A.G."/>
            <person name="L'Haridon S."/>
            <person name="Stokke R."/>
            <person name="Roalkvam I."/>
            <person name="Steen I.H."/>
            <person name="Dahle H."/>
        </authorList>
    </citation>
    <scope>NUCLEOTIDE SEQUENCE [LARGE SCALE GENOMIC DNA]</scope>
    <source>
        <strain evidence="1 2">BAR1</strain>
    </source>
</reference>
<dbReference type="NCBIfam" id="TIGR04282">
    <property type="entry name" value="glyco_like_cofC"/>
    <property type="match status" value="1"/>
</dbReference>
<dbReference type="SUPFAM" id="SSF53448">
    <property type="entry name" value="Nucleotide-diphospho-sugar transferases"/>
    <property type="match status" value="1"/>
</dbReference>
<sequence length="187" mass="20757">MVKEPRAGRVKTRLGRDIGMVPAAWWFRHSVHRLLRNVTDPRWDLLLAVSPDVEGLRSRVWPEHLQRIPQGRGDLGQRMAYLLAQPQKGPVVIIGGDIPGVRRHHIADAFAKLGRNRAVFGPATDGGYWLVGLKRTTPPPRAMFHGVRWSTEHALTDTLATMPGFDPAFAATLQDVDTVADLSKIAP</sequence>
<dbReference type="Gene3D" id="3.90.550.10">
    <property type="entry name" value="Spore Coat Polysaccharide Biosynthesis Protein SpsA, Chain A"/>
    <property type="match status" value="1"/>
</dbReference>
<proteinExistence type="predicted"/>
<dbReference type="Pfam" id="PF09837">
    <property type="entry name" value="DUF2064"/>
    <property type="match status" value="1"/>
</dbReference>
<gene>
    <name evidence="1" type="ORF">BAR1_00235</name>
</gene>
<dbReference type="InterPro" id="IPR018641">
    <property type="entry name" value="Trfase_1_rSAM/seldom-assoc"/>
</dbReference>
<dbReference type="OrthoDB" id="9798250at2"/>
<dbReference type="GO" id="GO:0016740">
    <property type="term" value="F:transferase activity"/>
    <property type="evidence" value="ECO:0007669"/>
    <property type="project" value="UniProtKB-KW"/>
</dbReference>
<accession>A0A347UCC0</accession>
<dbReference type="RefSeq" id="WP_118941156.1">
    <property type="nucleotide sequence ID" value="NZ_CP032125.1"/>
</dbReference>